<keyword evidence="5" id="KW-0998">Cell outer membrane</keyword>
<dbReference type="Gene3D" id="1.25.40.390">
    <property type="match status" value="1"/>
</dbReference>
<dbReference type="InterPro" id="IPR033985">
    <property type="entry name" value="SusD-like_N"/>
</dbReference>
<protein>
    <recommendedName>
        <fullName evidence="11">Starch-binding associating with outer membrane</fullName>
    </recommendedName>
</protein>
<organism evidence="9 10">
    <name type="scientific">Echinicola pacifica</name>
    <dbReference type="NCBI Taxonomy" id="346377"/>
    <lineage>
        <taxon>Bacteria</taxon>
        <taxon>Pseudomonadati</taxon>
        <taxon>Bacteroidota</taxon>
        <taxon>Cytophagia</taxon>
        <taxon>Cytophagales</taxon>
        <taxon>Cyclobacteriaceae</taxon>
        <taxon>Echinicola</taxon>
    </lineage>
</organism>
<evidence type="ECO:0000256" key="6">
    <source>
        <dbReference type="SAM" id="SignalP"/>
    </source>
</evidence>
<keyword evidence="10" id="KW-1185">Reference proteome</keyword>
<dbReference type="Pfam" id="PF07980">
    <property type="entry name" value="SusD_RagB"/>
    <property type="match status" value="1"/>
</dbReference>
<gene>
    <name evidence="9" type="ORF">GCM10007049_01930</name>
</gene>
<proteinExistence type="inferred from homology"/>
<name>A0A918PLF6_9BACT</name>
<accession>A0A918PLF6</accession>
<dbReference type="InterPro" id="IPR012944">
    <property type="entry name" value="SusD_RagB_dom"/>
</dbReference>
<evidence type="ECO:0000256" key="4">
    <source>
        <dbReference type="ARBA" id="ARBA00023136"/>
    </source>
</evidence>
<evidence type="ECO:0000259" key="7">
    <source>
        <dbReference type="Pfam" id="PF07980"/>
    </source>
</evidence>
<evidence type="ECO:0000256" key="2">
    <source>
        <dbReference type="ARBA" id="ARBA00006275"/>
    </source>
</evidence>
<dbReference type="Proteomes" id="UP000619457">
    <property type="component" value="Unassembled WGS sequence"/>
</dbReference>
<dbReference type="Pfam" id="PF14322">
    <property type="entry name" value="SusD-like_3"/>
    <property type="match status" value="1"/>
</dbReference>
<feature type="signal peptide" evidence="6">
    <location>
        <begin position="1"/>
        <end position="22"/>
    </location>
</feature>
<reference evidence="9" key="2">
    <citation type="submission" date="2020-09" db="EMBL/GenBank/DDBJ databases">
        <authorList>
            <person name="Sun Q."/>
            <person name="Kim S."/>
        </authorList>
    </citation>
    <scope>NUCLEOTIDE SEQUENCE</scope>
    <source>
        <strain evidence="9">KCTC 12368</strain>
    </source>
</reference>
<comment type="subcellular location">
    <subcellularLocation>
        <location evidence="1">Cell outer membrane</location>
    </subcellularLocation>
</comment>
<comment type="similarity">
    <text evidence="2">Belongs to the SusD family.</text>
</comment>
<keyword evidence="3 6" id="KW-0732">Signal</keyword>
<dbReference type="SUPFAM" id="SSF48452">
    <property type="entry name" value="TPR-like"/>
    <property type="match status" value="1"/>
</dbReference>
<dbReference type="RefSeq" id="WP_018474994.1">
    <property type="nucleotide sequence ID" value="NZ_BMWX01000001.1"/>
</dbReference>
<evidence type="ECO:0000256" key="5">
    <source>
        <dbReference type="ARBA" id="ARBA00023237"/>
    </source>
</evidence>
<evidence type="ECO:0008006" key="11">
    <source>
        <dbReference type="Google" id="ProtNLM"/>
    </source>
</evidence>
<keyword evidence="4" id="KW-0472">Membrane</keyword>
<dbReference type="GO" id="GO:0009279">
    <property type="term" value="C:cell outer membrane"/>
    <property type="evidence" value="ECO:0007669"/>
    <property type="project" value="UniProtKB-SubCell"/>
</dbReference>
<comment type="caution">
    <text evidence="9">The sequence shown here is derived from an EMBL/GenBank/DDBJ whole genome shotgun (WGS) entry which is preliminary data.</text>
</comment>
<dbReference type="EMBL" id="BMWX01000001">
    <property type="protein sequence ID" value="GGZ13727.1"/>
    <property type="molecule type" value="Genomic_DNA"/>
</dbReference>
<sequence>MNLYKIKNTLMACAFGALLPLAGCNDYLDRAPLSEVTPDAFLLTEADLAAYTVGAYQFPSHVGFSLGTFGIDNGTDNQATTNASNIWVPGEKRVSQTGGAWSFTSIRNINYFINKSVDNWQAGKLIGNSNNIEHYIGEGYFLRAYEYFNKLQSLGDFPIVKSTLPDEEDILVESSRRDPRNEVARFILADLDSAIMLMNNAPSGGKNRLTQNAALLLKSRVGLYEGSWLTYHKGTAHVPGGPGWPGADYNEGFTIDIDSEIDFFLSEAMDAAKLLADAVPLEVNYKDNGYDSSENPYFRMFSSEDLSGYEEVLFWRDYDPSLGINHSLNAYLNRNGGNSGYTREFVDNVLMENGLPIYASGSGYQGDDYISDVKEGRDNRLQLFMKAPGELRLLDRVNNDGSPLLIDNPNILDLIESRYVTGYGLKKGFTYFFQQSEGNQGSVGCIVFRATEAYLNYIEASYIKEGLVNATAKGYWEAIRNRGGVNPDFMATANATDMSIEAENDFAAYSAGLLLNDPILYNIRRERRVELMSEGFRLYDLKRWRALDQLKTQPHIIEGFKLWGPMKAWYTDEETGETSLITPEDGGTPNVSSPSESQYIRPYRVVLAETNLVKDGYSWAYAHYLEPIAVQHFIISTPDKSGNPDNSVIYQNPYWTTNANSGAVE</sequence>
<feature type="chain" id="PRO_5037298611" description="Starch-binding associating with outer membrane" evidence="6">
    <location>
        <begin position="23"/>
        <end position="665"/>
    </location>
</feature>
<evidence type="ECO:0000313" key="10">
    <source>
        <dbReference type="Proteomes" id="UP000619457"/>
    </source>
</evidence>
<evidence type="ECO:0000313" key="9">
    <source>
        <dbReference type="EMBL" id="GGZ13727.1"/>
    </source>
</evidence>
<reference evidence="9" key="1">
    <citation type="journal article" date="2014" name="Int. J. Syst. Evol. Microbiol.">
        <title>Complete genome sequence of Corynebacterium casei LMG S-19264T (=DSM 44701T), isolated from a smear-ripened cheese.</title>
        <authorList>
            <consortium name="US DOE Joint Genome Institute (JGI-PGF)"/>
            <person name="Walter F."/>
            <person name="Albersmeier A."/>
            <person name="Kalinowski J."/>
            <person name="Ruckert C."/>
        </authorList>
    </citation>
    <scope>NUCLEOTIDE SEQUENCE</scope>
    <source>
        <strain evidence="9">KCTC 12368</strain>
    </source>
</reference>
<dbReference type="AlphaFoldDB" id="A0A918PLF6"/>
<evidence type="ECO:0000259" key="8">
    <source>
        <dbReference type="Pfam" id="PF14322"/>
    </source>
</evidence>
<evidence type="ECO:0000256" key="3">
    <source>
        <dbReference type="ARBA" id="ARBA00022729"/>
    </source>
</evidence>
<evidence type="ECO:0000256" key="1">
    <source>
        <dbReference type="ARBA" id="ARBA00004442"/>
    </source>
</evidence>
<feature type="domain" description="SusD-like N-terminal" evidence="8">
    <location>
        <begin position="26"/>
        <end position="223"/>
    </location>
</feature>
<feature type="domain" description="RagB/SusD" evidence="7">
    <location>
        <begin position="317"/>
        <end position="627"/>
    </location>
</feature>
<dbReference type="InterPro" id="IPR011990">
    <property type="entry name" value="TPR-like_helical_dom_sf"/>
</dbReference>